<feature type="compositionally biased region" description="Low complexity" evidence="1">
    <location>
        <begin position="31"/>
        <end position="40"/>
    </location>
</feature>
<dbReference type="RefSeq" id="WP_380047451.1">
    <property type="nucleotide sequence ID" value="NZ_JBHSOH010000006.1"/>
</dbReference>
<reference evidence="3" key="1">
    <citation type="journal article" date="2019" name="Int. J. Syst. Evol. Microbiol.">
        <title>The Global Catalogue of Microorganisms (GCM) 10K type strain sequencing project: providing services to taxonomists for standard genome sequencing and annotation.</title>
        <authorList>
            <consortium name="The Broad Institute Genomics Platform"/>
            <consortium name="The Broad Institute Genome Sequencing Center for Infectious Disease"/>
            <person name="Wu L."/>
            <person name="Ma J."/>
        </authorList>
    </citation>
    <scope>NUCLEOTIDE SEQUENCE [LARGE SCALE GENOMIC DNA]</scope>
    <source>
        <strain evidence="3">CGMCC 1.15053</strain>
    </source>
</reference>
<organism evidence="2 3">
    <name type="scientific">Deinococcus petrolearius</name>
    <dbReference type="NCBI Taxonomy" id="1751295"/>
    <lineage>
        <taxon>Bacteria</taxon>
        <taxon>Thermotogati</taxon>
        <taxon>Deinococcota</taxon>
        <taxon>Deinococci</taxon>
        <taxon>Deinococcales</taxon>
        <taxon>Deinococcaceae</taxon>
        <taxon>Deinococcus</taxon>
    </lineage>
</organism>
<protein>
    <submittedName>
        <fullName evidence="2">Uncharacterized protein</fullName>
    </submittedName>
</protein>
<evidence type="ECO:0000256" key="1">
    <source>
        <dbReference type="SAM" id="MobiDB-lite"/>
    </source>
</evidence>
<gene>
    <name evidence="2" type="ORF">ACFPQ6_06180</name>
</gene>
<dbReference type="Proteomes" id="UP001595979">
    <property type="component" value="Unassembled WGS sequence"/>
</dbReference>
<evidence type="ECO:0000313" key="2">
    <source>
        <dbReference type="EMBL" id="MFC5847894.1"/>
    </source>
</evidence>
<feature type="compositionally biased region" description="Basic and acidic residues" evidence="1">
    <location>
        <begin position="20"/>
        <end position="29"/>
    </location>
</feature>
<evidence type="ECO:0000313" key="3">
    <source>
        <dbReference type="Proteomes" id="UP001595979"/>
    </source>
</evidence>
<proteinExistence type="predicted"/>
<comment type="caution">
    <text evidence="2">The sequence shown here is derived from an EMBL/GenBank/DDBJ whole genome shotgun (WGS) entry which is preliminary data.</text>
</comment>
<sequence length="55" mass="6477">MNTTFHFDLTFASQRAADLRQEAERDRQARAARPAAPRTAFRWPWTRTRLHPKPA</sequence>
<feature type="region of interest" description="Disordered" evidence="1">
    <location>
        <begin position="20"/>
        <end position="40"/>
    </location>
</feature>
<keyword evidence="3" id="KW-1185">Reference proteome</keyword>
<accession>A0ABW1DI02</accession>
<dbReference type="EMBL" id="JBHSOH010000006">
    <property type="protein sequence ID" value="MFC5847894.1"/>
    <property type="molecule type" value="Genomic_DNA"/>
</dbReference>
<name>A0ABW1DI02_9DEIO</name>